<sequence length="178" mass="20190">MFIQPTDCWQWYYDGQTDRLMLELSDNMLFATEYKGRQLIPSAFSLQAFSVDDTALYYQLFDQLPELMLTVPQQVQLVLNAIAVSRFYKPLMPQSWFFNEQLGQFTPSVGELVVMTTSHSSGEFMVIEAGAQASVCMNVGASLILTTSKTLPCFGVIKVMNNRMQARLPSNKFLRQVS</sequence>
<evidence type="ECO:0000256" key="1">
    <source>
        <dbReference type="ARBA" id="ARBA00022490"/>
    </source>
</evidence>
<comment type="subcellular location">
    <subcellularLocation>
        <location evidence="5 6">Cytoplasm</location>
    </subcellularLocation>
</comment>
<proteinExistence type="inferred from homology"/>
<comment type="function">
    <text evidence="5 6">Contributes to the efficiency of the cell division process by stabilizing the polymeric form of the cell division protein FtsZ. Acts by promoting interactions between FtsZ protofilaments and suppressing the GTPase activity of FtsZ.</text>
</comment>
<dbReference type="GO" id="GO:0000917">
    <property type="term" value="P:division septum assembly"/>
    <property type="evidence" value="ECO:0007669"/>
    <property type="project" value="UniProtKB-KW"/>
</dbReference>
<name>A0A2H9U3U0_9GAMM</name>
<evidence type="ECO:0000256" key="4">
    <source>
        <dbReference type="ARBA" id="ARBA00023306"/>
    </source>
</evidence>
<dbReference type="Pfam" id="PF07126">
    <property type="entry name" value="ZapC_C"/>
    <property type="match status" value="1"/>
</dbReference>
<keyword evidence="2 5" id="KW-0132">Cell division</keyword>
<dbReference type="HAMAP" id="MF_00906">
    <property type="entry name" value="ZapC"/>
    <property type="match status" value="1"/>
</dbReference>
<evidence type="ECO:0000256" key="5">
    <source>
        <dbReference type="HAMAP-Rule" id="MF_00906"/>
    </source>
</evidence>
<evidence type="ECO:0000256" key="6">
    <source>
        <dbReference type="PIRNR" id="PIRNR010252"/>
    </source>
</evidence>
<gene>
    <name evidence="5" type="primary">zapC</name>
    <name evidence="9" type="ORF">CUC53_11425</name>
</gene>
<keyword evidence="10" id="KW-1185">Reference proteome</keyword>
<evidence type="ECO:0000313" key="10">
    <source>
        <dbReference type="Proteomes" id="UP000235861"/>
    </source>
</evidence>
<evidence type="ECO:0000256" key="3">
    <source>
        <dbReference type="ARBA" id="ARBA00023210"/>
    </source>
</evidence>
<dbReference type="GO" id="GO:0005737">
    <property type="term" value="C:cytoplasm"/>
    <property type="evidence" value="ECO:0007669"/>
    <property type="project" value="UniProtKB-SubCell"/>
</dbReference>
<accession>A0A2H9U3U0</accession>
<dbReference type="InterPro" id="IPR009809">
    <property type="entry name" value="ZapC"/>
</dbReference>
<evidence type="ECO:0000256" key="2">
    <source>
        <dbReference type="ARBA" id="ARBA00022618"/>
    </source>
</evidence>
<dbReference type="InterPro" id="IPR048373">
    <property type="entry name" value="ZapC_N"/>
</dbReference>
<dbReference type="OrthoDB" id="5765005at2"/>
<dbReference type="Proteomes" id="UP000235861">
    <property type="component" value="Unassembled WGS sequence"/>
</dbReference>
<feature type="domain" description="Cell-division protein ZapC N-terminal" evidence="8">
    <location>
        <begin position="3"/>
        <end position="89"/>
    </location>
</feature>
<dbReference type="AlphaFoldDB" id="A0A2H9U3U0"/>
<dbReference type="EMBL" id="PGGC01000097">
    <property type="protein sequence ID" value="PJG58648.1"/>
    <property type="molecule type" value="Genomic_DNA"/>
</dbReference>
<evidence type="ECO:0000259" key="7">
    <source>
        <dbReference type="Pfam" id="PF07126"/>
    </source>
</evidence>
<comment type="similarity">
    <text evidence="5 6">Belongs to the ZapC family.</text>
</comment>
<evidence type="ECO:0000259" key="8">
    <source>
        <dbReference type="Pfam" id="PF21083"/>
    </source>
</evidence>
<keyword evidence="3 5" id="KW-0717">Septation</keyword>
<dbReference type="RefSeq" id="WP_100294279.1">
    <property type="nucleotide sequence ID" value="NZ_PGGC01000097.1"/>
</dbReference>
<dbReference type="InterPro" id="IPR048372">
    <property type="entry name" value="ZapC_C"/>
</dbReference>
<evidence type="ECO:0000313" key="9">
    <source>
        <dbReference type="EMBL" id="PJG58648.1"/>
    </source>
</evidence>
<comment type="subunit">
    <text evidence="5">Interacts directly with FtsZ.</text>
</comment>
<protein>
    <recommendedName>
        <fullName evidence="5 6">Cell division protein ZapC</fullName>
    </recommendedName>
</protein>
<organism evidence="9 10">
    <name type="scientific">Aeromonas cavernicola</name>
    <dbReference type="NCBI Taxonomy" id="1006623"/>
    <lineage>
        <taxon>Bacteria</taxon>
        <taxon>Pseudomonadati</taxon>
        <taxon>Pseudomonadota</taxon>
        <taxon>Gammaproteobacteria</taxon>
        <taxon>Aeromonadales</taxon>
        <taxon>Aeromonadaceae</taxon>
        <taxon>Aeromonas</taxon>
    </lineage>
</organism>
<keyword evidence="1 5" id="KW-0963">Cytoplasm</keyword>
<comment type="caution">
    <text evidence="9">The sequence shown here is derived from an EMBL/GenBank/DDBJ whole genome shotgun (WGS) entry which is preliminary data.</text>
</comment>
<dbReference type="PIRSF" id="PIRSF010252">
    <property type="entry name" value="ZapC"/>
    <property type="match status" value="1"/>
</dbReference>
<keyword evidence="4 5" id="KW-0131">Cell cycle</keyword>
<dbReference type="GO" id="GO:0043093">
    <property type="term" value="P:FtsZ-dependent cytokinesis"/>
    <property type="evidence" value="ECO:0007669"/>
    <property type="project" value="UniProtKB-UniRule"/>
</dbReference>
<feature type="domain" description="Cell-division protein ZapC C-terminal" evidence="7">
    <location>
        <begin position="90"/>
        <end position="166"/>
    </location>
</feature>
<dbReference type="Pfam" id="PF21083">
    <property type="entry name" value="ZapC_N"/>
    <property type="match status" value="1"/>
</dbReference>
<reference evidence="9 10" key="1">
    <citation type="submission" date="2017-11" db="EMBL/GenBank/DDBJ databases">
        <title>Draft genome sequence of environmental isolate Aeromonas cavernicola sp. nov. MDC 2508.</title>
        <authorList>
            <person name="Colston S.M."/>
            <person name="Navarro A."/>
            <person name="Martinez-Murcia A.J."/>
            <person name="Graf J."/>
        </authorList>
    </citation>
    <scope>NUCLEOTIDE SEQUENCE [LARGE SCALE GENOMIC DNA]</scope>
    <source>
        <strain evidence="9 10">MDC 2508</strain>
    </source>
</reference>